<dbReference type="VEuPathDB" id="VectorBase:LDEU001016"/>
<dbReference type="AlphaFoldDB" id="A0A443SU42"/>
<dbReference type="InterPro" id="IPR057945">
    <property type="entry name" value="TPR_ZSWIM8"/>
</dbReference>
<dbReference type="EMBL" id="NCKV01000296">
    <property type="protein sequence ID" value="RWS31022.1"/>
    <property type="molecule type" value="Genomic_DNA"/>
</dbReference>
<dbReference type="Pfam" id="PF25572">
    <property type="entry name" value="TPR_ZSWIM8"/>
    <property type="match status" value="1"/>
</dbReference>
<dbReference type="GO" id="GO:0031462">
    <property type="term" value="C:Cul2-RING ubiquitin ligase complex"/>
    <property type="evidence" value="ECO:0007669"/>
    <property type="project" value="TreeGrafter"/>
</dbReference>
<dbReference type="PROSITE" id="PS50966">
    <property type="entry name" value="ZF_SWIM"/>
    <property type="match status" value="1"/>
</dbReference>
<accession>A0A443SU42</accession>
<dbReference type="STRING" id="299467.A0A443SU42"/>
<dbReference type="GO" id="GO:0008270">
    <property type="term" value="F:zinc ion binding"/>
    <property type="evidence" value="ECO:0007669"/>
    <property type="project" value="UniProtKB-KW"/>
</dbReference>
<reference evidence="7 8" key="1">
    <citation type="journal article" date="2018" name="Gigascience">
        <title>Genomes of trombidid mites reveal novel predicted allergens and laterally-transferred genes associated with secondary metabolism.</title>
        <authorList>
            <person name="Dong X."/>
            <person name="Chaisiri K."/>
            <person name="Xia D."/>
            <person name="Armstrong S.D."/>
            <person name="Fang Y."/>
            <person name="Donnelly M.J."/>
            <person name="Kadowaki T."/>
            <person name="McGarry J.W."/>
            <person name="Darby A.C."/>
            <person name="Makepeace B.L."/>
        </authorList>
    </citation>
    <scope>NUCLEOTIDE SEQUENCE [LARGE SCALE GENOMIC DNA]</scope>
    <source>
        <strain evidence="7">UoL-UT</strain>
    </source>
</reference>
<organism evidence="7 8">
    <name type="scientific">Leptotrombidium deliense</name>
    <dbReference type="NCBI Taxonomy" id="299467"/>
    <lineage>
        <taxon>Eukaryota</taxon>
        <taxon>Metazoa</taxon>
        <taxon>Ecdysozoa</taxon>
        <taxon>Arthropoda</taxon>
        <taxon>Chelicerata</taxon>
        <taxon>Arachnida</taxon>
        <taxon>Acari</taxon>
        <taxon>Acariformes</taxon>
        <taxon>Trombidiformes</taxon>
        <taxon>Prostigmata</taxon>
        <taxon>Anystina</taxon>
        <taxon>Parasitengona</taxon>
        <taxon>Trombiculoidea</taxon>
        <taxon>Trombiculidae</taxon>
        <taxon>Leptotrombidium</taxon>
    </lineage>
</organism>
<evidence type="ECO:0000256" key="2">
    <source>
        <dbReference type="ARBA" id="ARBA00022771"/>
    </source>
</evidence>
<gene>
    <name evidence="7" type="ORF">B4U80_04511</name>
</gene>
<keyword evidence="2 4" id="KW-0863">Zinc-finger</keyword>
<dbReference type="PANTHER" id="PTHR22619">
    <property type="entry name" value="ZINC FINGER SWIM DOMAIN CONTAINING PROTEIN 4, 5, 6"/>
    <property type="match status" value="1"/>
</dbReference>
<evidence type="ECO:0000256" key="3">
    <source>
        <dbReference type="ARBA" id="ARBA00022833"/>
    </source>
</evidence>
<keyword evidence="3" id="KW-0862">Zinc</keyword>
<name>A0A443SU42_9ACAR</name>
<feature type="compositionally biased region" description="Low complexity" evidence="5">
    <location>
        <begin position="643"/>
        <end position="661"/>
    </location>
</feature>
<evidence type="ECO:0000259" key="6">
    <source>
        <dbReference type="PROSITE" id="PS50966"/>
    </source>
</evidence>
<dbReference type="PANTHER" id="PTHR22619:SF0">
    <property type="entry name" value="ZINC FINGER SWIM DOMAIN-CONTAINING PROTEIN 6-LIKE PROTEIN"/>
    <property type="match status" value="1"/>
</dbReference>
<sequence length="1225" mass="137662">MAVNSSSAKRMCCLRVCSISRLAMTGEGSDCAPLRFSRSVESLLDICAKVVAFHIPFQRIEERYERIPEPVQTRIIYWSFPRNERDICMYSSLSMDSMVNCSNSDHQKVPFYKGLKLYESGAVDNVLQVGFHLSGVVSVKASTNNIPQPGYVPEPEKRFRVSITFDRCKITSVTCTCDTKDIFWCQHVVALALYRIRNPNLVKLRVPISETLLQLDRQQLQKLLQYMIAEHHTEVLPTAQKLADEILQTRSIINKIAGAPDPTAGACAEDEHSWHLDEEQVSEQVRSYLSQGGYYNATKQLNALFAKVKEMLRAKDSNAARMLRLITEQFLSDPRLPIWRSQVAMQRQQPSFTYTCRLQGTPMTDKCRQLWDQLGALWVCVVLNPHGTQSEREQWRSLLEKWSHLPVCPLEDADFRPLNGSGLKRRISALEDSSDEEEEEADRMKRNLSQSQMTARRSTPPPSLPRTIFHRALEASHLQWDDSHLRYILDNERNMHLPQNPCNFNSQNYPLWNGTTSICCEIKLRKICLCTENIPTACARVEALRCHGYRQEALRLAVAVVRTMKRQQREWQCKWQLEQDKGTSSCKSSGISTNPIHSNTEGWIGNPLDPIGSLFDTLAEASLTFDSKPFDAYYGAFANEGNSSTTNQSSSSSSAVNSSLLEESPINTSTNILPSREKPRYQHVIVSESRDRNETYLCLAIEAALMGLGQQRLMPPGFYAQEKACKQEDKLITKLQDIELDSILVAVLRKQSILLLEGGPFSGLGCGIHAESVPMHTFAKYLFNALLPYDPDLAYRVGLRAMRLPILEDHDDPDEASLGVHNGIIGRYPRWFTLGHIEMQQCSLAATMLCAAKGDISRLRTVLKSAQRNIHSSTQLFKLAQDAFRIAVPMDGGPRHNSLLNAAFELGLQVMRMTLTSLSWRRRDMVRWLVTCATEVGLEALVSIMHNWYSLFTPIEATGPVASSIMSHSTVMRLGLDFNQQEELSTCARTLALQCATKDPPNCALNALTLCESDPFAFEAAYQIVVDAGSTAIMNSGQLFTVARYMEHRGYPHRAYKLALLAIKSVHISYNGDNHPSINDIHWACSLAHGLGKSELSSLIPVLVKNVQCAPILSDILRRCSMGAPGLGTCADGKRRCLKPLPLDKTPLRQLLDAAIAAYVNTTHSRLTHISPRHYGDFIEFLGKARETFLLAADGPIQFASLIDNMKMVYKGKKKLMFLVKERFG</sequence>
<feature type="region of interest" description="Disordered" evidence="5">
    <location>
        <begin position="641"/>
        <end position="661"/>
    </location>
</feature>
<keyword evidence="1" id="KW-0479">Metal-binding</keyword>
<protein>
    <submittedName>
        <fullName evidence="7">Zinc finger SWIM domain-containing protein 4-like protein</fullName>
    </submittedName>
</protein>
<feature type="compositionally biased region" description="Acidic residues" evidence="5">
    <location>
        <begin position="432"/>
        <end position="441"/>
    </location>
</feature>
<keyword evidence="8" id="KW-1185">Reference proteome</keyword>
<evidence type="ECO:0000256" key="5">
    <source>
        <dbReference type="SAM" id="MobiDB-lite"/>
    </source>
</evidence>
<proteinExistence type="predicted"/>
<dbReference type="Proteomes" id="UP000288716">
    <property type="component" value="Unassembled WGS sequence"/>
</dbReference>
<evidence type="ECO:0000313" key="7">
    <source>
        <dbReference type="EMBL" id="RWS31022.1"/>
    </source>
</evidence>
<evidence type="ECO:0000313" key="8">
    <source>
        <dbReference type="Proteomes" id="UP000288716"/>
    </source>
</evidence>
<dbReference type="Pfam" id="PF21055">
    <property type="entry name" value="ZSWIM4-8_C"/>
    <property type="match status" value="1"/>
</dbReference>
<feature type="domain" description="SWIM-type" evidence="6">
    <location>
        <begin position="159"/>
        <end position="196"/>
    </location>
</feature>
<dbReference type="OrthoDB" id="10013584at2759"/>
<feature type="region of interest" description="Disordered" evidence="5">
    <location>
        <begin position="429"/>
        <end position="464"/>
    </location>
</feature>
<comment type="caution">
    <text evidence="7">The sequence shown here is derived from an EMBL/GenBank/DDBJ whole genome shotgun (WGS) entry which is preliminary data.</text>
</comment>
<dbReference type="InterPro" id="IPR007527">
    <property type="entry name" value="Znf_SWIM"/>
</dbReference>
<evidence type="ECO:0000256" key="4">
    <source>
        <dbReference type="PROSITE-ProRule" id="PRU00325"/>
    </source>
</evidence>
<evidence type="ECO:0000256" key="1">
    <source>
        <dbReference type="ARBA" id="ARBA00022723"/>
    </source>
</evidence>
<dbReference type="InterPro" id="IPR048370">
    <property type="entry name" value="ZSWIM4-8_C"/>
</dbReference>